<evidence type="ECO:0000259" key="3">
    <source>
        <dbReference type="Pfam" id="PF03061"/>
    </source>
</evidence>
<dbReference type="PANTHER" id="PTHR21660:SF1">
    <property type="entry name" value="ACYL-COENZYME A THIOESTERASE 13"/>
    <property type="match status" value="1"/>
</dbReference>
<gene>
    <name evidence="4" type="ORF">GA0116959_1238</name>
</gene>
<dbReference type="EMBL" id="FMBK01000023">
    <property type="protein sequence ID" value="SCC73416.1"/>
    <property type="molecule type" value="Genomic_DNA"/>
</dbReference>
<comment type="similarity">
    <text evidence="1">Belongs to the thioesterase PaaI family.</text>
</comment>
<name>A0A1C4GZ38_9GAMM</name>
<dbReference type="InterPro" id="IPR006683">
    <property type="entry name" value="Thioestr_dom"/>
</dbReference>
<proteinExistence type="inferred from homology"/>
<evidence type="ECO:0000256" key="1">
    <source>
        <dbReference type="ARBA" id="ARBA00008324"/>
    </source>
</evidence>
<protein>
    <submittedName>
        <fullName evidence="4">Uncharacterized domain 1-containing protein</fullName>
    </submittedName>
</protein>
<dbReference type="Proteomes" id="UP000243661">
    <property type="component" value="Unassembled WGS sequence"/>
</dbReference>
<dbReference type="Pfam" id="PF03061">
    <property type="entry name" value="4HBT"/>
    <property type="match status" value="1"/>
</dbReference>
<evidence type="ECO:0000313" key="4">
    <source>
        <dbReference type="EMBL" id="SCC73416.1"/>
    </source>
</evidence>
<dbReference type="InterPro" id="IPR029069">
    <property type="entry name" value="HotDog_dom_sf"/>
</dbReference>
<sequence>MLLTDQYSGIDALNALKNGEIPHAPMAKTIPMKLVEVKKGFIVYEVTPGEEHINLQGGVHGGFCATVLDSVTGGVAHSLMDKGHRFATVDLNIKMIRPMQVGKTYRGIGNLINAGRTIVITEGKIIDENNKIYASGAATLIIIRK</sequence>
<evidence type="ECO:0000256" key="2">
    <source>
        <dbReference type="ARBA" id="ARBA00022801"/>
    </source>
</evidence>
<feature type="domain" description="Thioesterase" evidence="3">
    <location>
        <begin position="57"/>
        <end position="131"/>
    </location>
</feature>
<dbReference type="GO" id="GO:0047617">
    <property type="term" value="F:fatty acyl-CoA hydrolase activity"/>
    <property type="evidence" value="ECO:0007669"/>
    <property type="project" value="InterPro"/>
</dbReference>
<dbReference type="OrthoDB" id="9813282at2"/>
<dbReference type="Gene3D" id="3.10.129.10">
    <property type="entry name" value="Hotdog Thioesterase"/>
    <property type="match status" value="1"/>
</dbReference>
<dbReference type="AlphaFoldDB" id="A0A1C4GZ38"/>
<reference evidence="4 5" key="1">
    <citation type="submission" date="2016-08" db="EMBL/GenBank/DDBJ databases">
        <authorList>
            <person name="Seilhamer J.J."/>
        </authorList>
    </citation>
    <scope>NUCLEOTIDE SEQUENCE [LARGE SCALE GENOMIC DNA]</scope>
    <source>
        <strain evidence="4 5">ANC 4874</strain>
    </source>
</reference>
<evidence type="ECO:0000313" key="5">
    <source>
        <dbReference type="Proteomes" id="UP000243661"/>
    </source>
</evidence>
<dbReference type="InterPro" id="IPR003736">
    <property type="entry name" value="PAAI_dom"/>
</dbReference>
<dbReference type="InterPro" id="IPR039298">
    <property type="entry name" value="ACOT13"/>
</dbReference>
<accession>A0A1C4GZ38</accession>
<dbReference type="CDD" id="cd03443">
    <property type="entry name" value="PaaI_thioesterase"/>
    <property type="match status" value="1"/>
</dbReference>
<keyword evidence="2" id="KW-0378">Hydrolase</keyword>
<dbReference type="PANTHER" id="PTHR21660">
    <property type="entry name" value="THIOESTERASE SUPERFAMILY MEMBER-RELATED"/>
    <property type="match status" value="1"/>
</dbReference>
<organism evidence="4 5">
    <name type="scientific">Acinetobacter albensis</name>
    <dbReference type="NCBI Taxonomy" id="1673609"/>
    <lineage>
        <taxon>Bacteria</taxon>
        <taxon>Pseudomonadati</taxon>
        <taxon>Pseudomonadota</taxon>
        <taxon>Gammaproteobacteria</taxon>
        <taxon>Moraxellales</taxon>
        <taxon>Moraxellaceae</taxon>
        <taxon>Acinetobacter</taxon>
    </lineage>
</organism>
<dbReference type="NCBIfam" id="TIGR00369">
    <property type="entry name" value="unchar_dom_1"/>
    <property type="match status" value="1"/>
</dbReference>
<dbReference type="SUPFAM" id="SSF54637">
    <property type="entry name" value="Thioesterase/thiol ester dehydrase-isomerase"/>
    <property type="match status" value="1"/>
</dbReference>
<dbReference type="RefSeq" id="WP_092721199.1">
    <property type="nucleotide sequence ID" value="NZ_FMBK01000023.1"/>
</dbReference>